<proteinExistence type="predicted"/>
<dbReference type="eggNOG" id="arCOG07225">
    <property type="taxonomic scope" value="Archaea"/>
</dbReference>
<dbReference type="EMBL" id="CP002656">
    <property type="protein sequence ID" value="AEB94420.1"/>
    <property type="molecule type" value="Genomic_DNA"/>
</dbReference>
<accession>F4FZB1</accession>
<gene>
    <name evidence="1" type="ordered locus">Mcup_0312</name>
</gene>
<keyword evidence="2" id="KW-1185">Reference proteome</keyword>
<dbReference type="GeneID" id="10492506"/>
<evidence type="ECO:0000313" key="2">
    <source>
        <dbReference type="Proteomes" id="UP000007812"/>
    </source>
</evidence>
<evidence type="ECO:0000313" key="1">
    <source>
        <dbReference type="EMBL" id="AEB94420.1"/>
    </source>
</evidence>
<dbReference type="STRING" id="1006006.Mcup_0312"/>
<dbReference type="Proteomes" id="UP000007812">
    <property type="component" value="Chromosome"/>
</dbReference>
<dbReference type="RefSeq" id="WP_013736918.1">
    <property type="nucleotide sequence ID" value="NC_015435.1"/>
</dbReference>
<dbReference type="HOGENOM" id="CLU_160443_0_0_2"/>
<dbReference type="KEGG" id="mcn:Mcup_0312"/>
<name>F4FZB1_METCR</name>
<protein>
    <submittedName>
        <fullName evidence="1">Uncharacterized protein</fullName>
    </submittedName>
</protein>
<organism evidence="1 2">
    <name type="scientific">Metallosphaera cuprina (strain Ar-4)</name>
    <dbReference type="NCBI Taxonomy" id="1006006"/>
    <lineage>
        <taxon>Archaea</taxon>
        <taxon>Thermoproteota</taxon>
        <taxon>Thermoprotei</taxon>
        <taxon>Sulfolobales</taxon>
        <taxon>Sulfolobaceae</taxon>
        <taxon>Metallosphaera</taxon>
    </lineage>
</organism>
<dbReference type="AlphaFoldDB" id="F4FZB1"/>
<reference evidence="1 2" key="1">
    <citation type="journal article" date="2011" name="J. Bacteriol.">
        <title>Complete genome sequence of Metallosphaera cuprina, a metal sulfide-oxidizing archaeon from a hot spring.</title>
        <authorList>
            <person name="Liu L.J."/>
            <person name="You X.Y."/>
            <person name="Zheng H."/>
            <person name="Wang S."/>
            <person name="Jiang C.Y."/>
            <person name="Liu S.J."/>
        </authorList>
    </citation>
    <scope>NUCLEOTIDE SEQUENCE [LARGE SCALE GENOMIC DNA]</scope>
    <source>
        <strain evidence="1 2">Ar-4</strain>
    </source>
</reference>
<sequence>MKAKDVVELYLTSEEFRVEVDEIDPDSLGELSEIPLQIQVILRGERRKRLVFLGFLKLAYDHNPEFAKDYLNLKLSLEDIFRKYGVYTDLEYVALHCLYAVKDEDASHALKKLKTFILSRKK</sequence>
<dbReference type="PATRIC" id="fig|1006006.8.peg.313"/>